<name>A0A6J0IL88_9PASS</name>
<organism evidence="6 7">
    <name type="scientific">Lepidothrix coronata</name>
    <name type="common">blue-crowned manakin</name>
    <dbReference type="NCBI Taxonomy" id="321398"/>
    <lineage>
        <taxon>Eukaryota</taxon>
        <taxon>Metazoa</taxon>
        <taxon>Chordata</taxon>
        <taxon>Craniata</taxon>
        <taxon>Vertebrata</taxon>
        <taxon>Euteleostomi</taxon>
        <taxon>Archelosauria</taxon>
        <taxon>Archosauria</taxon>
        <taxon>Dinosauria</taxon>
        <taxon>Saurischia</taxon>
        <taxon>Theropoda</taxon>
        <taxon>Coelurosauria</taxon>
        <taxon>Aves</taxon>
        <taxon>Neognathae</taxon>
        <taxon>Neoaves</taxon>
        <taxon>Telluraves</taxon>
        <taxon>Australaves</taxon>
        <taxon>Passeriformes</taxon>
        <taxon>Pipridae</taxon>
        <taxon>Lepidothrix</taxon>
    </lineage>
</organism>
<dbReference type="InterPro" id="IPR000975">
    <property type="entry name" value="IL-1_fam"/>
</dbReference>
<evidence type="ECO:0000313" key="6">
    <source>
        <dbReference type="Proteomes" id="UP000504624"/>
    </source>
</evidence>
<dbReference type="GO" id="GO:0005615">
    <property type="term" value="C:extracellular space"/>
    <property type="evidence" value="ECO:0007669"/>
    <property type="project" value="InterPro"/>
</dbReference>
<comment type="subcellular location">
    <subcellularLocation>
        <location evidence="1 4">Secreted</location>
    </subcellularLocation>
</comment>
<dbReference type="GO" id="GO:0002437">
    <property type="term" value="P:inflammatory response to antigenic stimulus"/>
    <property type="evidence" value="ECO:0007669"/>
    <property type="project" value="TreeGrafter"/>
</dbReference>
<dbReference type="SMART" id="SM00125">
    <property type="entry name" value="IL1"/>
    <property type="match status" value="1"/>
</dbReference>
<dbReference type="PANTHER" id="PTHR10078">
    <property type="entry name" value="INTERLEUKIN-1 FAMILY MEMBER"/>
    <property type="match status" value="1"/>
</dbReference>
<evidence type="ECO:0000256" key="4">
    <source>
        <dbReference type="RuleBase" id="RU003753"/>
    </source>
</evidence>
<reference evidence="7" key="1">
    <citation type="submission" date="2025-08" db="UniProtKB">
        <authorList>
            <consortium name="RefSeq"/>
        </authorList>
    </citation>
    <scope>IDENTIFICATION</scope>
</reference>
<dbReference type="GO" id="GO:0071222">
    <property type="term" value="P:cellular response to lipopolysaccharide"/>
    <property type="evidence" value="ECO:0007669"/>
    <property type="project" value="TreeGrafter"/>
</dbReference>
<evidence type="ECO:0000313" key="7">
    <source>
        <dbReference type="RefSeq" id="XP_017687377.1"/>
    </source>
</evidence>
<dbReference type="Gene3D" id="2.80.10.50">
    <property type="match status" value="1"/>
</dbReference>
<dbReference type="RefSeq" id="XP_017687377.1">
    <property type="nucleotide sequence ID" value="XM_017831888.1"/>
</dbReference>
<feature type="compositionally biased region" description="Pro residues" evidence="5">
    <location>
        <begin position="27"/>
        <end position="40"/>
    </location>
</feature>
<dbReference type="InterPro" id="IPR008996">
    <property type="entry name" value="IL1/FGF"/>
</dbReference>
<accession>A0A6J0IL88</accession>
<dbReference type="PRINTS" id="PR00264">
    <property type="entry name" value="INTERLEUKIN1"/>
</dbReference>
<proteinExistence type="inferred from homology"/>
<dbReference type="GO" id="GO:0019221">
    <property type="term" value="P:cytokine-mediated signaling pathway"/>
    <property type="evidence" value="ECO:0007669"/>
    <property type="project" value="TreeGrafter"/>
</dbReference>
<dbReference type="OrthoDB" id="9442925at2759"/>
<keyword evidence="3 4" id="KW-0964">Secreted</keyword>
<evidence type="ECO:0000256" key="2">
    <source>
        <dbReference type="ARBA" id="ARBA00010448"/>
    </source>
</evidence>
<dbReference type="GO" id="GO:0005149">
    <property type="term" value="F:interleukin-1 receptor binding"/>
    <property type="evidence" value="ECO:0007669"/>
    <property type="project" value="UniProtKB-UniRule"/>
</dbReference>
<dbReference type="Proteomes" id="UP000504624">
    <property type="component" value="Unplaced"/>
</dbReference>
<protein>
    <recommendedName>
        <fullName evidence="4">Interleukin-1</fullName>
    </recommendedName>
</protein>
<dbReference type="GO" id="GO:0010628">
    <property type="term" value="P:positive regulation of gene expression"/>
    <property type="evidence" value="ECO:0007669"/>
    <property type="project" value="TreeGrafter"/>
</dbReference>
<dbReference type="GO" id="GO:0005125">
    <property type="term" value="F:cytokine activity"/>
    <property type="evidence" value="ECO:0007669"/>
    <property type="project" value="UniProtKB-UniRule"/>
</dbReference>
<dbReference type="Pfam" id="PF00340">
    <property type="entry name" value="IL1"/>
    <property type="match status" value="1"/>
</dbReference>
<dbReference type="SUPFAM" id="SSF50353">
    <property type="entry name" value="Cytokine"/>
    <property type="match status" value="1"/>
</dbReference>
<sequence>MGTRGPGGISPCQLGTALQSAGRALPPALPVPIKPPPPPGDRAQTETGLDLGSCQSHRYLGTGTGAGQVLPGNNSQGWGQGQGQARSCPGRIPRAFTLDAPDGRGWQQGTEVGGRGVLHLCPPCQPCPPLPPGPAMSRVSRPAVTGARGPRGTPKRSHPLGVLTGPGNVAESVVDPDMEALFEDFLGKVTMVASAASRPPAQPYHYVLRDTEQKGLCLQDGQLVATSLQGANATQEEPISVVPNRHLERRRCPLIVGIRGGTRALSCGTSPEPRLHLEDVGLLELFSKKGDEATPFTFYKTFGGSTHTFEAAAFPGLFLSTAPGPGEALAMAPPHGATAFYLRRK</sequence>
<feature type="region of interest" description="Disordered" evidence="5">
    <location>
        <begin position="1"/>
        <end position="87"/>
    </location>
</feature>
<dbReference type="PANTHER" id="PTHR10078:SF28">
    <property type="entry name" value="INTERLEUKIN-1 RECEPTOR ANTAGONIST PROTEIN"/>
    <property type="match status" value="1"/>
</dbReference>
<dbReference type="GeneID" id="108505653"/>
<keyword evidence="6" id="KW-1185">Reference proteome</keyword>
<evidence type="ECO:0000256" key="3">
    <source>
        <dbReference type="ARBA" id="ARBA00022525"/>
    </source>
</evidence>
<feature type="region of interest" description="Disordered" evidence="5">
    <location>
        <begin position="134"/>
        <end position="164"/>
    </location>
</feature>
<dbReference type="AlphaFoldDB" id="A0A6J0IL88"/>
<gene>
    <name evidence="7" type="primary">LOC108505653</name>
</gene>
<evidence type="ECO:0000256" key="1">
    <source>
        <dbReference type="ARBA" id="ARBA00004613"/>
    </source>
</evidence>
<comment type="similarity">
    <text evidence="2 4">Belongs to the IL-1 family.</text>
</comment>
<evidence type="ECO:0000256" key="5">
    <source>
        <dbReference type="SAM" id="MobiDB-lite"/>
    </source>
</evidence>